<reference evidence="2" key="1">
    <citation type="submission" date="2023-03" db="EMBL/GenBank/DDBJ databases">
        <title>Massive genome expansion in bonnet fungi (Mycena s.s.) driven by repeated elements and novel gene families across ecological guilds.</title>
        <authorList>
            <consortium name="Lawrence Berkeley National Laboratory"/>
            <person name="Harder C.B."/>
            <person name="Miyauchi S."/>
            <person name="Viragh M."/>
            <person name="Kuo A."/>
            <person name="Thoen E."/>
            <person name="Andreopoulos B."/>
            <person name="Lu D."/>
            <person name="Skrede I."/>
            <person name="Drula E."/>
            <person name="Henrissat B."/>
            <person name="Morin E."/>
            <person name="Kohler A."/>
            <person name="Barry K."/>
            <person name="LaButti K."/>
            <person name="Morin E."/>
            <person name="Salamov A."/>
            <person name="Lipzen A."/>
            <person name="Mereny Z."/>
            <person name="Hegedus B."/>
            <person name="Baldrian P."/>
            <person name="Stursova M."/>
            <person name="Weitz H."/>
            <person name="Taylor A."/>
            <person name="Grigoriev I.V."/>
            <person name="Nagy L.G."/>
            <person name="Martin F."/>
            <person name="Kauserud H."/>
        </authorList>
    </citation>
    <scope>NUCLEOTIDE SEQUENCE</scope>
    <source>
        <strain evidence="2">CBHHK182m</strain>
    </source>
</reference>
<gene>
    <name evidence="2" type="ORF">B0H16DRAFT_1450446</name>
</gene>
<dbReference type="Proteomes" id="UP001215598">
    <property type="component" value="Unassembled WGS sequence"/>
</dbReference>
<feature type="region of interest" description="Disordered" evidence="1">
    <location>
        <begin position="189"/>
        <end position="299"/>
    </location>
</feature>
<feature type="compositionally biased region" description="Basic and acidic residues" evidence="1">
    <location>
        <begin position="189"/>
        <end position="208"/>
    </location>
</feature>
<dbReference type="EMBL" id="JARKIB010000011">
    <property type="protein sequence ID" value="KAJ7775014.1"/>
    <property type="molecule type" value="Genomic_DNA"/>
</dbReference>
<feature type="compositionally biased region" description="Low complexity" evidence="1">
    <location>
        <begin position="260"/>
        <end position="270"/>
    </location>
</feature>
<feature type="region of interest" description="Disordered" evidence="1">
    <location>
        <begin position="57"/>
        <end position="81"/>
    </location>
</feature>
<evidence type="ECO:0000313" key="3">
    <source>
        <dbReference type="Proteomes" id="UP001215598"/>
    </source>
</evidence>
<keyword evidence="3" id="KW-1185">Reference proteome</keyword>
<evidence type="ECO:0000313" key="2">
    <source>
        <dbReference type="EMBL" id="KAJ7775014.1"/>
    </source>
</evidence>
<proteinExistence type="predicted"/>
<organism evidence="2 3">
    <name type="scientific">Mycena metata</name>
    <dbReference type="NCBI Taxonomy" id="1033252"/>
    <lineage>
        <taxon>Eukaryota</taxon>
        <taxon>Fungi</taxon>
        <taxon>Dikarya</taxon>
        <taxon>Basidiomycota</taxon>
        <taxon>Agaricomycotina</taxon>
        <taxon>Agaricomycetes</taxon>
        <taxon>Agaricomycetidae</taxon>
        <taxon>Agaricales</taxon>
        <taxon>Marasmiineae</taxon>
        <taxon>Mycenaceae</taxon>
        <taxon>Mycena</taxon>
    </lineage>
</organism>
<evidence type="ECO:0000256" key="1">
    <source>
        <dbReference type="SAM" id="MobiDB-lite"/>
    </source>
</evidence>
<comment type="caution">
    <text evidence="2">The sequence shown here is derived from an EMBL/GenBank/DDBJ whole genome shotgun (WGS) entry which is preliminary data.</text>
</comment>
<dbReference type="AlphaFoldDB" id="A0AAD7JZF3"/>
<protein>
    <submittedName>
        <fullName evidence="2">Uncharacterized protein</fullName>
    </submittedName>
</protein>
<name>A0AAD7JZF3_9AGAR</name>
<accession>A0AAD7JZF3</accession>
<sequence>MAINKAINVCDKLNNWDVLTDSKLNLSWLSRRLEQIHLLPLIIDTRLLLGEIGVDHGKGKGKGAKARKEKENVEVEDEDGEGGLHKAQYTVEGLIHLARAVDTIQPFLAPQGRKGQAWDNVVDIMKTKKEFPDTILSAASAQHKAKALVKFKKDPSKNTQLNNLIDEGTGPAITMGALLEKLETQWDSAKGKSDNGKAKIKQKNDKDCVGGSAFREASMRKFRKRRCEPTPEPTPVSDNDGRVTDGGVAPSPSPTPAAPTPSRAVATSSSIETIDSDNDDMAPKRKRRRHNSSADTGERILTITRLRRMRHCHEGQIVVT</sequence>